<dbReference type="EMBL" id="DWZE01000058">
    <property type="protein sequence ID" value="HJA83209.1"/>
    <property type="molecule type" value="Genomic_DNA"/>
</dbReference>
<evidence type="ECO:0000313" key="3">
    <source>
        <dbReference type="Proteomes" id="UP000823860"/>
    </source>
</evidence>
<name>A0A9D2KTJ9_9BACE</name>
<dbReference type="AlphaFoldDB" id="A0A9D2KTJ9"/>
<evidence type="ECO:0008006" key="4">
    <source>
        <dbReference type="Google" id="ProtNLM"/>
    </source>
</evidence>
<evidence type="ECO:0000256" key="1">
    <source>
        <dbReference type="SAM" id="SignalP"/>
    </source>
</evidence>
<evidence type="ECO:0000313" key="2">
    <source>
        <dbReference type="EMBL" id="HJA83209.1"/>
    </source>
</evidence>
<keyword evidence="1" id="KW-0732">Signal</keyword>
<accession>A0A9D2KTJ9</accession>
<dbReference type="PROSITE" id="PS51257">
    <property type="entry name" value="PROKAR_LIPOPROTEIN"/>
    <property type="match status" value="1"/>
</dbReference>
<gene>
    <name evidence="2" type="ORF">H9785_04485</name>
</gene>
<comment type="caution">
    <text evidence="2">The sequence shown here is derived from an EMBL/GenBank/DDBJ whole genome shotgun (WGS) entry which is preliminary data.</text>
</comment>
<feature type="signal peptide" evidence="1">
    <location>
        <begin position="1"/>
        <end position="25"/>
    </location>
</feature>
<feature type="chain" id="PRO_5039631982" description="DUF2268 domain-containing protein" evidence="1">
    <location>
        <begin position="26"/>
        <end position="378"/>
    </location>
</feature>
<reference evidence="2" key="1">
    <citation type="journal article" date="2021" name="PeerJ">
        <title>Extensive microbial diversity within the chicken gut microbiome revealed by metagenomics and culture.</title>
        <authorList>
            <person name="Gilroy R."/>
            <person name="Ravi A."/>
            <person name="Getino M."/>
            <person name="Pursley I."/>
            <person name="Horton D.L."/>
            <person name="Alikhan N.F."/>
            <person name="Baker D."/>
            <person name="Gharbi K."/>
            <person name="Hall N."/>
            <person name="Watson M."/>
            <person name="Adriaenssens E.M."/>
            <person name="Foster-Nyarko E."/>
            <person name="Jarju S."/>
            <person name="Secka A."/>
            <person name="Antonio M."/>
            <person name="Oren A."/>
            <person name="Chaudhuri R.R."/>
            <person name="La Ragione R."/>
            <person name="Hildebrand F."/>
            <person name="Pallen M.J."/>
        </authorList>
    </citation>
    <scope>NUCLEOTIDE SEQUENCE</scope>
    <source>
        <strain evidence="2">ChiHecec1B25-7008</strain>
    </source>
</reference>
<sequence length="378" mass="42685">MKKLCILLSLSLCMGLGLFSCSQKTTPVTGEGYSIESARRFMKMAQQAMNGTQPTEEDWRALFATEGYHTFFQVWNWTDSTEWQRNIRHGFDLAFNPTRKAELDSIVARPLGAESADEDFFTYNFYLTKQRFDELNEFIHTADFGQVMQQAHERVLQFLPAGADTLDLLPMKCYYLAFDPEGRTGNGVIFYDYNSAFEDGPEGLVNGIAHELHHQYMGLLMNARYQRDCDDAALIAIVRNQLEGAADLINKGTMPTDKLGAYGPEIVKMYNDDYFDSPNVLHQLDSLTCGYLAGKLDAKQYQAAAECAHFEGHTTGDYMVFLIRDQLGRQAVIDCLGDFPAFVLRYNEAARKAGKYVFSDTFVQHIDSVCTSLQEGES</sequence>
<dbReference type="InterPro" id="IPR043754">
    <property type="entry name" value="DUF5700"/>
</dbReference>
<proteinExistence type="predicted"/>
<dbReference type="Pfam" id="PF18958">
    <property type="entry name" value="DUF5700"/>
    <property type="match status" value="1"/>
</dbReference>
<organism evidence="2 3">
    <name type="scientific">Candidatus Bacteroides intestinavium</name>
    <dbReference type="NCBI Taxonomy" id="2838469"/>
    <lineage>
        <taxon>Bacteria</taxon>
        <taxon>Pseudomonadati</taxon>
        <taxon>Bacteroidota</taxon>
        <taxon>Bacteroidia</taxon>
        <taxon>Bacteroidales</taxon>
        <taxon>Bacteroidaceae</taxon>
        <taxon>Bacteroides</taxon>
    </lineage>
</organism>
<reference evidence="2" key="2">
    <citation type="submission" date="2021-04" db="EMBL/GenBank/DDBJ databases">
        <authorList>
            <person name="Gilroy R."/>
        </authorList>
    </citation>
    <scope>NUCLEOTIDE SEQUENCE</scope>
    <source>
        <strain evidence="2">ChiHecec1B25-7008</strain>
    </source>
</reference>
<dbReference type="Proteomes" id="UP000823860">
    <property type="component" value="Unassembled WGS sequence"/>
</dbReference>
<protein>
    <recommendedName>
        <fullName evidence="4">DUF2268 domain-containing protein</fullName>
    </recommendedName>
</protein>